<dbReference type="RefSeq" id="XP_013422415.1">
    <property type="nucleotide sequence ID" value="XM_013566961.1"/>
</dbReference>
<dbReference type="GO" id="GO:0001228">
    <property type="term" value="F:DNA-binding transcription activator activity, RNA polymerase II-specific"/>
    <property type="evidence" value="ECO:0007669"/>
    <property type="project" value="TreeGrafter"/>
</dbReference>
<protein>
    <recommendedName>
        <fullName evidence="5">BZIP domain-containing protein</fullName>
    </recommendedName>
</protein>
<proteinExistence type="predicted"/>
<sequence>MEYQQPCVPTNVCHFPVYTMHDQQSMYTHPVWPGVSEFHYGYEQHTLTAPVGNTSTQNPVTSPGQIASTEQVVVNSPNRLVEKRQKQPLAYCNGIAVDCGRSKSPAIRFDFEGHLECAERRRGSAAEDESLTPTQRRRRAQNLAAQRAYRNRRRQREEELEAQLSASKVRNDSLESDIKRLKRELLLAQDENKILRSIVQTQPPSNALP</sequence>
<keyword evidence="2" id="KW-0539">Nucleus</keyword>
<dbReference type="GO" id="GO:0090575">
    <property type="term" value="C:RNA polymerase II transcription regulator complex"/>
    <property type="evidence" value="ECO:0007669"/>
    <property type="project" value="TreeGrafter"/>
</dbReference>
<comment type="subcellular location">
    <subcellularLocation>
        <location evidence="1">Nucleus</location>
    </subcellularLocation>
</comment>
<keyword evidence="3" id="KW-0175">Coiled coil</keyword>
<evidence type="ECO:0000313" key="6">
    <source>
        <dbReference type="EMBL" id="KEQ68231.1"/>
    </source>
</evidence>
<dbReference type="SUPFAM" id="SSF57959">
    <property type="entry name" value="Leucine zipper domain"/>
    <property type="match status" value="1"/>
</dbReference>
<evidence type="ECO:0000256" key="2">
    <source>
        <dbReference type="ARBA" id="ARBA00023242"/>
    </source>
</evidence>
<feature type="coiled-coil region" evidence="3">
    <location>
        <begin position="157"/>
        <end position="198"/>
    </location>
</feature>
<dbReference type="InterPro" id="IPR046347">
    <property type="entry name" value="bZIP_sf"/>
</dbReference>
<dbReference type="EMBL" id="KL584734">
    <property type="protein sequence ID" value="KEQ68231.1"/>
    <property type="molecule type" value="Genomic_DNA"/>
</dbReference>
<dbReference type="GeneID" id="25414402"/>
<organism evidence="6 7">
    <name type="scientific">Aureobasidium namibiae CBS 147.97</name>
    <dbReference type="NCBI Taxonomy" id="1043004"/>
    <lineage>
        <taxon>Eukaryota</taxon>
        <taxon>Fungi</taxon>
        <taxon>Dikarya</taxon>
        <taxon>Ascomycota</taxon>
        <taxon>Pezizomycotina</taxon>
        <taxon>Dothideomycetes</taxon>
        <taxon>Dothideomycetidae</taxon>
        <taxon>Dothideales</taxon>
        <taxon>Saccotheciaceae</taxon>
        <taxon>Aureobasidium</taxon>
    </lineage>
</organism>
<name>A0A074X0S6_9PEZI</name>
<dbReference type="OrthoDB" id="10463011at2759"/>
<dbReference type="InterPro" id="IPR050936">
    <property type="entry name" value="AP-1-like"/>
</dbReference>
<dbReference type="HOGENOM" id="CLU_076915_0_0_1"/>
<dbReference type="GO" id="GO:0000976">
    <property type="term" value="F:transcription cis-regulatory region binding"/>
    <property type="evidence" value="ECO:0007669"/>
    <property type="project" value="InterPro"/>
</dbReference>
<dbReference type="PROSITE" id="PS50217">
    <property type="entry name" value="BZIP"/>
    <property type="match status" value="1"/>
</dbReference>
<evidence type="ECO:0000256" key="1">
    <source>
        <dbReference type="ARBA" id="ARBA00004123"/>
    </source>
</evidence>
<keyword evidence="7" id="KW-1185">Reference proteome</keyword>
<feature type="region of interest" description="Disordered" evidence="4">
    <location>
        <begin position="119"/>
        <end position="155"/>
    </location>
</feature>
<dbReference type="Gene3D" id="1.20.5.170">
    <property type="match status" value="1"/>
</dbReference>
<dbReference type="InterPro" id="IPR004827">
    <property type="entry name" value="bZIP"/>
</dbReference>
<dbReference type="STRING" id="1043004.A0A074X0S6"/>
<gene>
    <name evidence="6" type="ORF">M436DRAFT_68349</name>
</gene>
<evidence type="ECO:0000259" key="5">
    <source>
        <dbReference type="PROSITE" id="PS50217"/>
    </source>
</evidence>
<evidence type="ECO:0000256" key="3">
    <source>
        <dbReference type="SAM" id="Coils"/>
    </source>
</evidence>
<evidence type="ECO:0000256" key="4">
    <source>
        <dbReference type="SAM" id="MobiDB-lite"/>
    </source>
</evidence>
<dbReference type="PANTHER" id="PTHR40621:SF8">
    <property type="entry name" value="AP-1-LIKE TRANSCRIPTION FACTOR YAP3"/>
    <property type="match status" value="1"/>
</dbReference>
<reference evidence="6 7" key="1">
    <citation type="journal article" date="2014" name="BMC Genomics">
        <title>Genome sequencing of four Aureobasidium pullulans varieties: biotechnological potential, stress tolerance, and description of new species.</title>
        <authorList>
            <person name="Gostin Ar C."/>
            <person name="Ohm R.A."/>
            <person name="Kogej T."/>
            <person name="Sonjak S."/>
            <person name="Turk M."/>
            <person name="Zajc J."/>
            <person name="Zalar P."/>
            <person name="Grube M."/>
            <person name="Sun H."/>
            <person name="Han J."/>
            <person name="Sharma A."/>
            <person name="Chiniquy J."/>
            <person name="Ngan C.Y."/>
            <person name="Lipzen A."/>
            <person name="Barry K."/>
            <person name="Grigoriev I.V."/>
            <person name="Gunde-Cimerman N."/>
        </authorList>
    </citation>
    <scope>NUCLEOTIDE SEQUENCE [LARGE SCALE GENOMIC DNA]</scope>
    <source>
        <strain evidence="6 7">CBS 147.97</strain>
    </source>
</reference>
<accession>A0A074X0S6</accession>
<dbReference type="AlphaFoldDB" id="A0A074X0S6"/>
<dbReference type="SMART" id="SM00338">
    <property type="entry name" value="BRLZ"/>
    <property type="match status" value="1"/>
</dbReference>
<dbReference type="PANTHER" id="PTHR40621">
    <property type="entry name" value="TRANSCRIPTION FACTOR KAPC-RELATED"/>
    <property type="match status" value="1"/>
</dbReference>
<dbReference type="Proteomes" id="UP000027730">
    <property type="component" value="Unassembled WGS sequence"/>
</dbReference>
<evidence type="ECO:0000313" key="7">
    <source>
        <dbReference type="Proteomes" id="UP000027730"/>
    </source>
</evidence>
<feature type="domain" description="BZIP" evidence="5">
    <location>
        <begin position="132"/>
        <end position="185"/>
    </location>
</feature>